<reference evidence="3 4" key="1">
    <citation type="submission" date="2020-08" db="EMBL/GenBank/DDBJ databases">
        <title>Plant Genome Project.</title>
        <authorList>
            <person name="Zhang R.-G."/>
        </authorList>
    </citation>
    <scope>NUCLEOTIDE SEQUENCE [LARGE SCALE GENOMIC DNA]</scope>
    <source>
        <tissue evidence="3">Rhizome</tissue>
    </source>
</reference>
<feature type="signal peptide" evidence="2">
    <location>
        <begin position="1"/>
        <end position="18"/>
    </location>
</feature>
<feature type="region of interest" description="Disordered" evidence="1">
    <location>
        <begin position="73"/>
        <end position="97"/>
    </location>
</feature>
<dbReference type="PANTHER" id="PTHR36726">
    <property type="entry name" value="CLAVATA3/ESR (CLE)-RELATED PROTEIN 45"/>
    <property type="match status" value="1"/>
</dbReference>
<name>A0A8J5LWZ9_ZINOF</name>
<feature type="chain" id="PRO_5035206344" evidence="2">
    <location>
        <begin position="19"/>
        <end position="97"/>
    </location>
</feature>
<dbReference type="AlphaFoldDB" id="A0A8J5LWZ9"/>
<comment type="caution">
    <text evidence="3">The sequence shown here is derived from an EMBL/GenBank/DDBJ whole genome shotgun (WGS) entry which is preliminary data.</text>
</comment>
<protein>
    <submittedName>
        <fullName evidence="3">Uncharacterized protein</fullName>
    </submittedName>
</protein>
<dbReference type="PANTHER" id="PTHR36726:SF4">
    <property type="entry name" value="CLAVATA3_ESR (CLE)-RELATED PROTEIN 45"/>
    <property type="match status" value="1"/>
</dbReference>
<evidence type="ECO:0000256" key="1">
    <source>
        <dbReference type="SAM" id="MobiDB-lite"/>
    </source>
</evidence>
<proteinExistence type="predicted"/>
<evidence type="ECO:0000256" key="2">
    <source>
        <dbReference type="SAM" id="SignalP"/>
    </source>
</evidence>
<keyword evidence="4" id="KW-1185">Reference proteome</keyword>
<accession>A0A8J5LWZ9</accession>
<dbReference type="Proteomes" id="UP000734854">
    <property type="component" value="Unassembled WGS sequence"/>
</dbReference>
<gene>
    <name evidence="3" type="ORF">ZIOFF_003886</name>
</gene>
<dbReference type="InterPro" id="IPR038821">
    <property type="entry name" value="CLE45-like"/>
</dbReference>
<organism evidence="3 4">
    <name type="scientific">Zingiber officinale</name>
    <name type="common">Ginger</name>
    <name type="synonym">Amomum zingiber</name>
    <dbReference type="NCBI Taxonomy" id="94328"/>
    <lineage>
        <taxon>Eukaryota</taxon>
        <taxon>Viridiplantae</taxon>
        <taxon>Streptophyta</taxon>
        <taxon>Embryophyta</taxon>
        <taxon>Tracheophyta</taxon>
        <taxon>Spermatophyta</taxon>
        <taxon>Magnoliopsida</taxon>
        <taxon>Liliopsida</taxon>
        <taxon>Zingiberales</taxon>
        <taxon>Zingiberaceae</taxon>
        <taxon>Zingiber</taxon>
    </lineage>
</organism>
<dbReference type="EMBL" id="JACMSC010000001">
    <property type="protein sequence ID" value="KAG6538758.1"/>
    <property type="molecule type" value="Genomic_DNA"/>
</dbReference>
<feature type="compositionally biased region" description="Basic and acidic residues" evidence="1">
    <location>
        <begin position="86"/>
        <end position="97"/>
    </location>
</feature>
<sequence length="97" mass="10969">MAFISCGFIVFLCATLLAYDLSVARGIGKEENVLNLSLDSNFFFRKLHVLKEDGELDTKKRTNSVVSTYTDDQMSKRRVRGGSDPIHNRNTEVKELP</sequence>
<evidence type="ECO:0000313" key="3">
    <source>
        <dbReference type="EMBL" id="KAG6538758.1"/>
    </source>
</evidence>
<evidence type="ECO:0000313" key="4">
    <source>
        <dbReference type="Proteomes" id="UP000734854"/>
    </source>
</evidence>
<keyword evidence="2" id="KW-0732">Signal</keyword>